<dbReference type="GO" id="GO:0016787">
    <property type="term" value="F:hydrolase activity"/>
    <property type="evidence" value="ECO:0007669"/>
    <property type="project" value="UniProtKB-KW"/>
</dbReference>
<accession>A0ABX7JIG0</accession>
<evidence type="ECO:0000313" key="5">
    <source>
        <dbReference type="Proteomes" id="UP000663629"/>
    </source>
</evidence>
<dbReference type="Pfam" id="PF01557">
    <property type="entry name" value="FAA_hydrolase"/>
    <property type="match status" value="1"/>
</dbReference>
<evidence type="ECO:0000313" key="4">
    <source>
        <dbReference type="EMBL" id="QRZ12402.1"/>
    </source>
</evidence>
<dbReference type="EMBL" id="CP070368">
    <property type="protein sequence ID" value="QRZ12402.1"/>
    <property type="molecule type" value="Genomic_DNA"/>
</dbReference>
<keyword evidence="5" id="KW-1185">Reference proteome</keyword>
<dbReference type="SUPFAM" id="SSF56529">
    <property type="entry name" value="FAH"/>
    <property type="match status" value="1"/>
</dbReference>
<proteinExistence type="predicted"/>
<dbReference type="PANTHER" id="PTHR30143">
    <property type="entry name" value="ACID HYDRATASE"/>
    <property type="match status" value="1"/>
</dbReference>
<dbReference type="Gene3D" id="3.90.850.10">
    <property type="entry name" value="Fumarylacetoacetase-like, C-terminal domain"/>
    <property type="match status" value="1"/>
</dbReference>
<feature type="domain" description="Fumarylacetoacetase-like C-terminal" evidence="3">
    <location>
        <begin position="100"/>
        <end position="267"/>
    </location>
</feature>
<evidence type="ECO:0000259" key="3">
    <source>
        <dbReference type="Pfam" id="PF01557"/>
    </source>
</evidence>
<protein>
    <submittedName>
        <fullName evidence="4">Fumarylacetoacetate hydrolase family protein</fullName>
    </submittedName>
</protein>
<keyword evidence="1" id="KW-0456">Lyase</keyword>
<keyword evidence="4" id="KW-0378">Hydrolase</keyword>
<evidence type="ECO:0000256" key="1">
    <source>
        <dbReference type="ARBA" id="ARBA00023239"/>
    </source>
</evidence>
<feature type="chain" id="PRO_5045894641" evidence="2">
    <location>
        <begin position="20"/>
        <end position="279"/>
    </location>
</feature>
<dbReference type="Proteomes" id="UP000663629">
    <property type="component" value="Chromosome 1"/>
</dbReference>
<reference evidence="4 5" key="1">
    <citation type="submission" date="2021-02" db="EMBL/GenBank/DDBJ databases">
        <title>Paracoccus methylovroum sp.nov., a new methanol and methylamine utilizing methylotrophic denitrifer.</title>
        <authorList>
            <person name="Timsy T."/>
            <person name="Behrendt U."/>
            <person name="Ulrich A."/>
            <person name="Spanner T."/>
            <person name="Foesel B.U."/>
            <person name="Horn M.A."/>
            <person name="Kolb S."/>
        </authorList>
    </citation>
    <scope>NUCLEOTIDE SEQUENCE [LARGE SCALE GENOMIC DNA]</scope>
    <source>
        <strain evidence="4 5">H4-D09</strain>
    </source>
</reference>
<evidence type="ECO:0000256" key="2">
    <source>
        <dbReference type="SAM" id="SignalP"/>
    </source>
</evidence>
<dbReference type="RefSeq" id="WP_205293436.1">
    <property type="nucleotide sequence ID" value="NZ_CP070368.1"/>
</dbReference>
<dbReference type="InterPro" id="IPR050772">
    <property type="entry name" value="Hydratase-Decarb/MhpD_sf"/>
</dbReference>
<feature type="signal peptide" evidence="2">
    <location>
        <begin position="1"/>
        <end position="19"/>
    </location>
</feature>
<sequence>MRSLILGAVMLPLAGVAVAACPDVSLMQNAARGWMAGQRLPDPLVRTVEEGACAYASFRGVLETELGAPVGVKVGFTSKPVQERFGVTEPAAGALFAPMLLPDGTRLSLAGSRTPFFEADLVVTVGSSAIMHARTREEVAAALKDVRPFIELPDLALQKDVEPTGPLMVAYGVTPWRGVLGRGVPMSELDDPVADLAALTVNLKLDGKSIGSGSGEMLLGHPLDVVLWLVGQGGYELKPGSVISLGSLGTLHPALPGHRVEADYRIGRKSMKVGLVLVP</sequence>
<name>A0ABX7JIG0_9RHOB</name>
<dbReference type="PANTHER" id="PTHR30143:SF0">
    <property type="entry name" value="2-KETO-4-PENTENOATE HYDRATASE"/>
    <property type="match status" value="1"/>
</dbReference>
<keyword evidence="2" id="KW-0732">Signal</keyword>
<dbReference type="InterPro" id="IPR036663">
    <property type="entry name" value="Fumarylacetoacetase_C_sf"/>
</dbReference>
<dbReference type="PROSITE" id="PS51257">
    <property type="entry name" value="PROKAR_LIPOPROTEIN"/>
    <property type="match status" value="1"/>
</dbReference>
<organism evidence="4 5">
    <name type="scientific">Paracoccus methylovorus</name>
    <dbReference type="NCBI Taxonomy" id="2812658"/>
    <lineage>
        <taxon>Bacteria</taxon>
        <taxon>Pseudomonadati</taxon>
        <taxon>Pseudomonadota</taxon>
        <taxon>Alphaproteobacteria</taxon>
        <taxon>Rhodobacterales</taxon>
        <taxon>Paracoccaceae</taxon>
        <taxon>Paracoccus</taxon>
    </lineage>
</organism>
<gene>
    <name evidence="4" type="ORF">JWJ88_07180</name>
</gene>
<dbReference type="InterPro" id="IPR011234">
    <property type="entry name" value="Fumarylacetoacetase-like_C"/>
</dbReference>